<accession>A0ACC1XKS7</accession>
<name>A0ACC1XKS7_MELAZ</name>
<reference evidence="1 2" key="1">
    <citation type="journal article" date="2023" name="Science">
        <title>Complex scaffold remodeling in plant triterpene biosynthesis.</title>
        <authorList>
            <person name="De La Pena R."/>
            <person name="Hodgson H."/>
            <person name="Liu J.C."/>
            <person name="Stephenson M.J."/>
            <person name="Martin A.C."/>
            <person name="Owen C."/>
            <person name="Harkess A."/>
            <person name="Leebens-Mack J."/>
            <person name="Jimenez L.E."/>
            <person name="Osbourn A."/>
            <person name="Sattely E.S."/>
        </authorList>
    </citation>
    <scope>NUCLEOTIDE SEQUENCE [LARGE SCALE GENOMIC DNA]</scope>
    <source>
        <strain evidence="2">cv. JPN11</strain>
        <tissue evidence="1">Leaf</tissue>
    </source>
</reference>
<organism evidence="1 2">
    <name type="scientific">Melia azedarach</name>
    <name type="common">Chinaberry tree</name>
    <dbReference type="NCBI Taxonomy" id="155640"/>
    <lineage>
        <taxon>Eukaryota</taxon>
        <taxon>Viridiplantae</taxon>
        <taxon>Streptophyta</taxon>
        <taxon>Embryophyta</taxon>
        <taxon>Tracheophyta</taxon>
        <taxon>Spermatophyta</taxon>
        <taxon>Magnoliopsida</taxon>
        <taxon>eudicotyledons</taxon>
        <taxon>Gunneridae</taxon>
        <taxon>Pentapetalae</taxon>
        <taxon>rosids</taxon>
        <taxon>malvids</taxon>
        <taxon>Sapindales</taxon>
        <taxon>Meliaceae</taxon>
        <taxon>Melia</taxon>
    </lineage>
</organism>
<comment type="caution">
    <text evidence="1">The sequence shown here is derived from an EMBL/GenBank/DDBJ whole genome shotgun (WGS) entry which is preliminary data.</text>
</comment>
<evidence type="ECO:0000313" key="2">
    <source>
        <dbReference type="Proteomes" id="UP001164539"/>
    </source>
</evidence>
<sequence>MVLVHLADGGSNILIKISLARGLNQLAFVIYRHVFVRFLSFSPRKNLQSRNQRSPLSFPVMLKIFVLAFFGTTIHLNVYYAGLHHTSPVVASALSNVLPSLTFLGALLPVFTFWKGEYLMKSFVERPLINIYNTKESELNRHGKENWIKGSKMSTAT</sequence>
<evidence type="ECO:0000313" key="1">
    <source>
        <dbReference type="EMBL" id="KAJ4711751.1"/>
    </source>
</evidence>
<protein>
    <submittedName>
        <fullName evidence="1">WAT1-related protein</fullName>
    </submittedName>
</protein>
<keyword evidence="2" id="KW-1185">Reference proteome</keyword>
<dbReference type="Proteomes" id="UP001164539">
    <property type="component" value="Chromosome 8"/>
</dbReference>
<proteinExistence type="predicted"/>
<gene>
    <name evidence="1" type="ORF">OWV82_014110</name>
</gene>
<dbReference type="EMBL" id="CM051401">
    <property type="protein sequence ID" value="KAJ4711751.1"/>
    <property type="molecule type" value="Genomic_DNA"/>
</dbReference>